<keyword evidence="2" id="KW-0547">Nucleotide-binding</keyword>
<protein>
    <recommendedName>
        <fullName evidence="4">Reverse transcriptase zinc-binding domain-containing protein</fullName>
    </recommendedName>
</protein>
<dbReference type="EMBL" id="JARYMX010000006">
    <property type="protein sequence ID" value="KAJ9543517.1"/>
    <property type="molecule type" value="Genomic_DNA"/>
</dbReference>
<dbReference type="FunFam" id="3.30.420.40:FF:000004">
    <property type="entry name" value="Molecular chaperone DnaK"/>
    <property type="match status" value="2"/>
</dbReference>
<dbReference type="FunFam" id="3.30.30.30:FF:000001">
    <property type="entry name" value="heat shock 70 kDa protein-like"/>
    <property type="match status" value="3"/>
</dbReference>
<dbReference type="InterPro" id="IPR029047">
    <property type="entry name" value="HSP70_peptide-bd_sf"/>
</dbReference>
<evidence type="ECO:0000313" key="6">
    <source>
        <dbReference type="Proteomes" id="UP001172457"/>
    </source>
</evidence>
<evidence type="ECO:0000313" key="5">
    <source>
        <dbReference type="EMBL" id="KAJ9543517.1"/>
    </source>
</evidence>
<dbReference type="FunFam" id="3.90.640.10:FF:000002">
    <property type="entry name" value="Heat shock 70 kDa"/>
    <property type="match status" value="1"/>
</dbReference>
<dbReference type="SUPFAM" id="SSF100934">
    <property type="entry name" value="Heat shock protein 70kD (HSP70), C-terminal subdomain"/>
    <property type="match status" value="1"/>
</dbReference>
<accession>A0AA38VZF1</accession>
<evidence type="ECO:0000256" key="2">
    <source>
        <dbReference type="ARBA" id="ARBA00022741"/>
    </source>
</evidence>
<dbReference type="PANTHER" id="PTHR19375">
    <property type="entry name" value="HEAT SHOCK PROTEIN 70KDA"/>
    <property type="match status" value="1"/>
</dbReference>
<dbReference type="SUPFAM" id="SSF53067">
    <property type="entry name" value="Actin-like ATPase domain"/>
    <property type="match status" value="6"/>
</dbReference>
<feature type="domain" description="Reverse transcriptase zinc-binding" evidence="4">
    <location>
        <begin position="1367"/>
        <end position="1434"/>
    </location>
</feature>
<dbReference type="Gene3D" id="3.30.420.40">
    <property type="match status" value="6"/>
</dbReference>
<evidence type="ECO:0000256" key="3">
    <source>
        <dbReference type="ARBA" id="ARBA00022840"/>
    </source>
</evidence>
<keyword evidence="6" id="KW-1185">Reference proteome</keyword>
<dbReference type="PROSITE" id="PS00297">
    <property type="entry name" value="HSP70_1"/>
    <property type="match status" value="3"/>
</dbReference>
<gene>
    <name evidence="5" type="ORF">OSB04_023224</name>
</gene>
<evidence type="ECO:0000256" key="1">
    <source>
        <dbReference type="ARBA" id="ARBA00007381"/>
    </source>
</evidence>
<dbReference type="InterPro" id="IPR013126">
    <property type="entry name" value="Hsp_70_fam"/>
</dbReference>
<evidence type="ECO:0000259" key="4">
    <source>
        <dbReference type="Pfam" id="PF13966"/>
    </source>
</evidence>
<dbReference type="InterPro" id="IPR029048">
    <property type="entry name" value="HSP70_C_sf"/>
</dbReference>
<dbReference type="SUPFAM" id="SSF100920">
    <property type="entry name" value="Heat shock protein 70kD (HSP70), peptide-binding domain"/>
    <property type="match status" value="3"/>
</dbReference>
<sequence>MVYPMALAKIIEPITETGDTRVPDHSNVIRFEIFELKKIMVGPAIGIDLGTTHCCVGVWQNNQVEIIRNDDGDKTTPSWVAFTEKGRVIGEDAKKQASRNYENTVFDAKRLIGKRFTDDGLEQDMELWPFNVIKGARDIPKIVVSHMGEKKEFSAEEISSMVLRKMKQIAENFLGKTVEDAVISVPAYFDDSQRQATRVAAHVAGLKVLRIINEPTAAAINYGLERRTGQTNVLVFDLGGGTFDVSLVNIDGNGKFTVKAVAGDTHLGGRDFDNKMVDHFIEELKTKKKIDIKGNPKAIARLRVACEDAKRELSSRKQEQILVDNLHGDFDFCTTITREKFEDLNKELFSKCMKKVESCLKDANMDKKNVDEVVLVGGSTRIPRIQELLQIFFDRNNLSKKVHPDEAIAYGATVLAAQLSGEISQKFKNLEYSDVAPLSVGVKLYNDKMSILIPRNTPIPTTKEKKFNTFMDNQSFINVQVYQGETKITKDGNRLGVFEVSVPPKPKGESKVNVVCSIDKDGILNCLGEEVSTGLKKNMVGRLSEEEIKKMIKDAEKMNAPETLEEYVSEVLSKIETLRITNRASNYRKNIKKMEEAIRVATKSVKRDKLPEVDIYEKALTQVKKSTITDGLRVITLTYRTRLWILAFSLIGEDFFCFYYVYQLRFEIFELKKIMVGPAIGIDLGTTHCCVGVWQNNRVEIIPNDDGDKTTPSWVAFTDKGRLIGEDAKKQAARNYENTVFDAKRLIGKRFTDHGVKQDVDLWPFNVINGARDIPKIVVKHKGEDKEFSAEEISSMLLRKMKQIAEKFLGRTVEDAVITVPAYFDDSQRQATKVAAHIAGLKVLRIINEPTAAAINYGLEKRTGKTNVLVFDLGGGTFDVSLVNIDGNGNFKVKAVAGDTHLGGRDFDNKMVDHLIEKLKTEKKIDIKGNPKATTRLRVACEDAKRQLSLSKQATIPLDSLYEDVDFHPTITREKFEDLNKELFSKCIKKVESCLKDANMDKKNVDEVVLVGGSTRIPRIQELLQKFFNRNNLSKKIHPDEAIAYGATVLAAQLSGEISEKFKNLKISDVAPLSVGVKLYNDTMFILIPRNTTIPTKKRFNTFMDNQGFINVHLYQGERKISKDSNRLGVFEVSVPPKPEDESKANVVCSIDKDGILNCFGEEVSTGLKKNMVGWLSEEEIKMMIKDAEKINAPETLEEYVSEVLSKIETLRITNRASKYRKTIKKMEEAVRVATKSVKIDKHPEVDTYEKALTQVKKINEKMVTVVQWLRRSWCRSTAEVQSSRKWYRLTIKATGVGGYGGSMGGDGVGYGGLLGDGDGDDIYDWKLSTNGRDRKWLLSSDGCFSVAVLKTMIEGKFWPPMNGDLATRWVKTIPKKVTLYMIWRARRGRLPTRENLHNMGLIWIQLCACPRCNTEVETTSHVLLNCVEVKKLWSLVAQWWNMDIQNLETLIVSIYNPVSTYWLRPSIMVYPMALGDTRVGDHSNVIRLEIFELEKTMVGPAIGIDLGTTHCCVGVWQNNQVEIIRNDDGDKTTPSWVAFTDKGRIIGEDAKKQASRNYENVVFDAKRLIGKRFTDDGVKQDMERWPFNVIKGARDIPKIVVKHKGEEKAFSAEEISSMLLRKMKQIAEKFLGKTVEEAVITVPAYFDDSQRQATKVAAHVAGLKVLRIINEPTAAAINYGLEKRTGQTNVLVFDLGGGTFDVSLVNIDGNGKFKVKAVAGDTHLGGRDFDNKMVDHLIEEFKSEKKIDIKGNPKATARLRVACEKAKQQLSSSKQAPIPLDSLHEGVDFHTTITREKFEDLNKELFSKCIKKVESCLRDANMDKENVDEVVLVGGSTRIPRIQELLQKFFNRNNLSKKVNPYEAIAYGATVLAAQLSGEISEKFKNLEISDVTPLSVGVKLYNDTMFILIPRNTTIPTKKRFNTFMDNQGFINVHLYQGERKISKDSNRLGVFEVSVPPKPEDESKVNVVCSIDKDGILNCFGEQVSTGLKKNMIGRLSQEEIEKMRKDAEKYELDDQDYNKKINARNALEGYINEVSSKIETISDTNKTWFYWWNIKKMKDAIKAAAKSLKIDTLSEVDKYEKSLHQLQKLCKPIIS</sequence>
<dbReference type="InterPro" id="IPR043129">
    <property type="entry name" value="ATPase_NBD"/>
</dbReference>
<comment type="caution">
    <text evidence="5">The sequence shown here is derived from an EMBL/GenBank/DDBJ whole genome shotgun (WGS) entry which is preliminary data.</text>
</comment>
<dbReference type="Proteomes" id="UP001172457">
    <property type="component" value="Chromosome 6"/>
</dbReference>
<dbReference type="PROSITE" id="PS01036">
    <property type="entry name" value="HSP70_3"/>
    <property type="match status" value="3"/>
</dbReference>
<dbReference type="Gene3D" id="1.20.1270.10">
    <property type="match status" value="1"/>
</dbReference>
<dbReference type="PROSITE" id="PS00329">
    <property type="entry name" value="HSP70_2"/>
    <property type="match status" value="3"/>
</dbReference>
<name>A0AA38VZF1_9ASTR</name>
<dbReference type="GO" id="GO:0005524">
    <property type="term" value="F:ATP binding"/>
    <property type="evidence" value="ECO:0007669"/>
    <property type="project" value="UniProtKB-KW"/>
</dbReference>
<dbReference type="PRINTS" id="PR00301">
    <property type="entry name" value="HEATSHOCK70"/>
</dbReference>
<reference evidence="5" key="1">
    <citation type="submission" date="2023-03" db="EMBL/GenBank/DDBJ databases">
        <title>Chromosome-scale reference genome and RAD-based genetic map of yellow starthistle (Centaurea solstitialis) reveal putative structural variation and QTLs associated with invader traits.</title>
        <authorList>
            <person name="Reatini B."/>
            <person name="Cang F.A."/>
            <person name="Jiang Q."/>
            <person name="Mckibben M.T.W."/>
            <person name="Barker M.S."/>
            <person name="Rieseberg L.H."/>
            <person name="Dlugosch K.M."/>
        </authorList>
    </citation>
    <scope>NUCLEOTIDE SEQUENCE</scope>
    <source>
        <strain evidence="5">CAN-66</strain>
        <tissue evidence="5">Leaf</tissue>
    </source>
</reference>
<dbReference type="Gene3D" id="3.30.30.30">
    <property type="match status" value="3"/>
</dbReference>
<comment type="similarity">
    <text evidence="1">Belongs to the heat shock protein 70 family.</text>
</comment>
<dbReference type="CDD" id="cd24028">
    <property type="entry name" value="ASKHA_NBD_HSP70_HSPA1-like"/>
    <property type="match status" value="2"/>
</dbReference>
<dbReference type="GO" id="GO:0140662">
    <property type="term" value="F:ATP-dependent protein folding chaperone"/>
    <property type="evidence" value="ECO:0007669"/>
    <property type="project" value="InterPro"/>
</dbReference>
<dbReference type="InterPro" id="IPR018181">
    <property type="entry name" value="Heat_shock_70_CS"/>
</dbReference>
<dbReference type="InterPro" id="IPR026960">
    <property type="entry name" value="RVT-Znf"/>
</dbReference>
<dbReference type="Pfam" id="PF13966">
    <property type="entry name" value="zf-RVT"/>
    <property type="match status" value="1"/>
</dbReference>
<dbReference type="FunFam" id="3.90.640.10:FF:000010">
    <property type="entry name" value="heat shock 70 kDa protein 14"/>
    <property type="match status" value="2"/>
</dbReference>
<dbReference type="FunFam" id="3.30.420.40:FF:000026">
    <property type="entry name" value="Heat shock protein 70"/>
    <property type="match status" value="1"/>
</dbReference>
<dbReference type="Gene3D" id="3.90.640.10">
    <property type="entry name" value="Actin, Chain A, domain 4"/>
    <property type="match status" value="3"/>
</dbReference>
<dbReference type="Gene3D" id="2.60.34.10">
    <property type="entry name" value="Substrate Binding Domain Of DNAk, Chain A, domain 1"/>
    <property type="match status" value="3"/>
</dbReference>
<dbReference type="Pfam" id="PF00012">
    <property type="entry name" value="HSP70"/>
    <property type="match status" value="3"/>
</dbReference>
<organism evidence="5 6">
    <name type="scientific">Centaurea solstitialis</name>
    <name type="common">yellow star-thistle</name>
    <dbReference type="NCBI Taxonomy" id="347529"/>
    <lineage>
        <taxon>Eukaryota</taxon>
        <taxon>Viridiplantae</taxon>
        <taxon>Streptophyta</taxon>
        <taxon>Embryophyta</taxon>
        <taxon>Tracheophyta</taxon>
        <taxon>Spermatophyta</taxon>
        <taxon>Magnoliopsida</taxon>
        <taxon>eudicotyledons</taxon>
        <taxon>Gunneridae</taxon>
        <taxon>Pentapetalae</taxon>
        <taxon>asterids</taxon>
        <taxon>campanulids</taxon>
        <taxon>Asterales</taxon>
        <taxon>Asteraceae</taxon>
        <taxon>Carduoideae</taxon>
        <taxon>Cardueae</taxon>
        <taxon>Centaureinae</taxon>
        <taxon>Centaurea</taxon>
    </lineage>
</organism>
<proteinExistence type="inferred from homology"/>
<keyword evidence="3" id="KW-0067">ATP-binding</keyword>